<keyword evidence="1" id="KW-0479">Metal-binding</keyword>
<evidence type="ECO:0000256" key="2">
    <source>
        <dbReference type="ARBA" id="ARBA00022837"/>
    </source>
</evidence>
<keyword evidence="5" id="KW-1185">Reference proteome</keyword>
<gene>
    <name evidence="4" type="ORF">M0R45_024462</name>
</gene>
<dbReference type="Pfam" id="PF00168">
    <property type="entry name" value="C2"/>
    <property type="match status" value="1"/>
</dbReference>
<dbReference type="Proteomes" id="UP001457282">
    <property type="component" value="Unassembled WGS sequence"/>
</dbReference>
<organism evidence="4 5">
    <name type="scientific">Rubus argutus</name>
    <name type="common">Southern blackberry</name>
    <dbReference type="NCBI Taxonomy" id="59490"/>
    <lineage>
        <taxon>Eukaryota</taxon>
        <taxon>Viridiplantae</taxon>
        <taxon>Streptophyta</taxon>
        <taxon>Embryophyta</taxon>
        <taxon>Tracheophyta</taxon>
        <taxon>Spermatophyta</taxon>
        <taxon>Magnoliopsida</taxon>
        <taxon>eudicotyledons</taxon>
        <taxon>Gunneridae</taxon>
        <taxon>Pentapetalae</taxon>
        <taxon>rosids</taxon>
        <taxon>fabids</taxon>
        <taxon>Rosales</taxon>
        <taxon>Rosaceae</taxon>
        <taxon>Rosoideae</taxon>
        <taxon>Rosoideae incertae sedis</taxon>
        <taxon>Rubus</taxon>
    </lineage>
</organism>
<evidence type="ECO:0000256" key="1">
    <source>
        <dbReference type="ARBA" id="ARBA00022723"/>
    </source>
</evidence>
<protein>
    <recommendedName>
        <fullName evidence="3">C2 domain-containing protein</fullName>
    </recommendedName>
</protein>
<keyword evidence="2" id="KW-0106">Calcium</keyword>
<dbReference type="Gene3D" id="2.60.40.150">
    <property type="entry name" value="C2 domain"/>
    <property type="match status" value="1"/>
</dbReference>
<dbReference type="InterPro" id="IPR000008">
    <property type="entry name" value="C2_dom"/>
</dbReference>
<name>A0AAW1WVG3_RUBAR</name>
<accession>A0AAW1WVG3</accession>
<evidence type="ECO:0000313" key="4">
    <source>
        <dbReference type="EMBL" id="KAK9927270.1"/>
    </source>
</evidence>
<evidence type="ECO:0000313" key="5">
    <source>
        <dbReference type="Proteomes" id="UP001457282"/>
    </source>
</evidence>
<dbReference type="PROSITE" id="PS50004">
    <property type="entry name" value="C2"/>
    <property type="match status" value="1"/>
</dbReference>
<proteinExistence type="predicted"/>
<reference evidence="4 5" key="1">
    <citation type="journal article" date="2023" name="G3 (Bethesda)">
        <title>A chromosome-length genome assembly and annotation of blackberry (Rubus argutus, cv. 'Hillquist').</title>
        <authorList>
            <person name="Bruna T."/>
            <person name="Aryal R."/>
            <person name="Dudchenko O."/>
            <person name="Sargent D.J."/>
            <person name="Mead D."/>
            <person name="Buti M."/>
            <person name="Cavallini A."/>
            <person name="Hytonen T."/>
            <person name="Andres J."/>
            <person name="Pham M."/>
            <person name="Weisz D."/>
            <person name="Mascagni F."/>
            <person name="Usai G."/>
            <person name="Natali L."/>
            <person name="Bassil N."/>
            <person name="Fernandez G.E."/>
            <person name="Lomsadze A."/>
            <person name="Armour M."/>
            <person name="Olukolu B."/>
            <person name="Poorten T."/>
            <person name="Britton C."/>
            <person name="Davik J."/>
            <person name="Ashrafi H."/>
            <person name="Aiden E.L."/>
            <person name="Borodovsky M."/>
            <person name="Worthington M."/>
        </authorList>
    </citation>
    <scope>NUCLEOTIDE SEQUENCE [LARGE SCALE GENOMIC DNA]</scope>
    <source>
        <strain evidence="4">PI 553951</strain>
    </source>
</reference>
<feature type="domain" description="C2" evidence="3">
    <location>
        <begin position="1"/>
        <end position="100"/>
    </location>
</feature>
<evidence type="ECO:0000259" key="3">
    <source>
        <dbReference type="PROSITE" id="PS50004"/>
    </source>
</evidence>
<dbReference type="InterPro" id="IPR035892">
    <property type="entry name" value="C2_domain_sf"/>
</dbReference>
<dbReference type="GO" id="GO:0046872">
    <property type="term" value="F:metal ion binding"/>
    <property type="evidence" value="ECO:0007669"/>
    <property type="project" value="UniProtKB-KW"/>
</dbReference>
<dbReference type="EMBL" id="JBEDUW010000005">
    <property type="protein sequence ID" value="KAK9927270.1"/>
    <property type="molecule type" value="Genomic_DNA"/>
</dbReference>
<sequence length="140" mass="15720">MSPRGTLEVTLLSGSNVNVGNINPHCIISYKDQQKTSNTAECQGSDTSWDETFLFTIAGSIDELRIKIIDMDEYECDEDVGECIIPLDRLLESGYEAILDPEPYDVIKQGEVYGELAVGLKFIPEADYDNVEYEEEHDCE</sequence>
<dbReference type="PANTHER" id="PTHR46502:SF2">
    <property type="entry name" value="16 KDA PHLOEM PROTEIN 2"/>
    <property type="match status" value="1"/>
</dbReference>
<dbReference type="SMART" id="SM00239">
    <property type="entry name" value="C2"/>
    <property type="match status" value="1"/>
</dbReference>
<dbReference type="PANTHER" id="PTHR46502">
    <property type="entry name" value="C2 DOMAIN-CONTAINING"/>
    <property type="match status" value="1"/>
</dbReference>
<comment type="caution">
    <text evidence="4">The sequence shown here is derived from an EMBL/GenBank/DDBJ whole genome shotgun (WGS) entry which is preliminary data.</text>
</comment>
<dbReference type="SUPFAM" id="SSF49562">
    <property type="entry name" value="C2 domain (Calcium/lipid-binding domain, CaLB)"/>
    <property type="match status" value="1"/>
</dbReference>
<dbReference type="AlphaFoldDB" id="A0AAW1WVG3"/>